<gene>
    <name evidence="1" type="ORF">YALI1_B04579g</name>
</gene>
<protein>
    <submittedName>
        <fullName evidence="1">Uncharacterized protein</fullName>
    </submittedName>
</protein>
<dbReference type="EMBL" id="CP017554">
    <property type="protein sequence ID" value="AOW01154.1"/>
    <property type="molecule type" value="Genomic_DNA"/>
</dbReference>
<evidence type="ECO:0000313" key="1">
    <source>
        <dbReference type="EMBL" id="AOW01154.1"/>
    </source>
</evidence>
<dbReference type="GeneID" id="94582621"/>
<name>A0A1D8N6A1_YARLL</name>
<organism evidence="1 2">
    <name type="scientific">Yarrowia lipolytica</name>
    <name type="common">Candida lipolytica</name>
    <dbReference type="NCBI Taxonomy" id="4952"/>
    <lineage>
        <taxon>Eukaryota</taxon>
        <taxon>Fungi</taxon>
        <taxon>Dikarya</taxon>
        <taxon>Ascomycota</taxon>
        <taxon>Saccharomycotina</taxon>
        <taxon>Dipodascomycetes</taxon>
        <taxon>Dipodascales</taxon>
        <taxon>Dipodascales incertae sedis</taxon>
        <taxon>Yarrowia</taxon>
    </lineage>
</organism>
<sequence length="80" mass="8847">MSITDICRSLQIDFLCTTVGSWSGEKRLSMDQCSVLIDNCFCWGNVLKGLGHWSESGLQLHCASRCSKTDFESSTPPNLT</sequence>
<dbReference type="AlphaFoldDB" id="A0A1D8N6A1"/>
<reference evidence="1 2" key="1">
    <citation type="journal article" date="2016" name="PLoS ONE">
        <title>Sequence Assembly of Yarrowia lipolytica Strain W29/CLIB89 Shows Transposable Element Diversity.</title>
        <authorList>
            <person name="Magnan C."/>
            <person name="Yu J."/>
            <person name="Chang I."/>
            <person name="Jahn E."/>
            <person name="Kanomata Y."/>
            <person name="Wu J."/>
            <person name="Zeller M."/>
            <person name="Oakes M."/>
            <person name="Baldi P."/>
            <person name="Sandmeyer S."/>
        </authorList>
    </citation>
    <scope>NUCLEOTIDE SEQUENCE [LARGE SCALE GENOMIC DNA]</scope>
    <source>
        <strain evidence="2">CLIB89(W29)</strain>
    </source>
</reference>
<dbReference type="RefSeq" id="XP_068138062.1">
    <property type="nucleotide sequence ID" value="XM_068281961.1"/>
</dbReference>
<accession>A0A1D8N6A1</accession>
<proteinExistence type="predicted"/>
<dbReference type="Proteomes" id="UP000182444">
    <property type="component" value="Chromosome 1B"/>
</dbReference>
<evidence type="ECO:0000313" key="2">
    <source>
        <dbReference type="Proteomes" id="UP000182444"/>
    </source>
</evidence>
<dbReference type="VEuPathDB" id="FungiDB:YALI1_B04579g"/>